<proteinExistence type="predicted"/>
<evidence type="ECO:0000313" key="4">
    <source>
        <dbReference type="Proteomes" id="UP001361570"/>
    </source>
</evidence>
<comment type="caution">
    <text evidence="3">The sequence shown here is derived from an EMBL/GenBank/DDBJ whole genome shotgun (WGS) entry which is preliminary data.</text>
</comment>
<keyword evidence="4" id="KW-1185">Reference proteome</keyword>
<feature type="domain" description="DUF6318" evidence="2">
    <location>
        <begin position="46"/>
        <end position="157"/>
    </location>
</feature>
<feature type="compositionally biased region" description="Polar residues" evidence="1">
    <location>
        <begin position="18"/>
        <end position="33"/>
    </location>
</feature>
<dbReference type="Proteomes" id="UP001361570">
    <property type="component" value="Unassembled WGS sequence"/>
</dbReference>
<protein>
    <submittedName>
        <fullName evidence="3">DUF6318 family protein</fullName>
    </submittedName>
</protein>
<evidence type="ECO:0000256" key="1">
    <source>
        <dbReference type="SAM" id="MobiDB-lite"/>
    </source>
</evidence>
<organism evidence="3 4">
    <name type="scientific">Klenkia sesuvii</name>
    <dbReference type="NCBI Taxonomy" id="3103137"/>
    <lineage>
        <taxon>Bacteria</taxon>
        <taxon>Bacillati</taxon>
        <taxon>Actinomycetota</taxon>
        <taxon>Actinomycetes</taxon>
        <taxon>Geodermatophilales</taxon>
        <taxon>Geodermatophilaceae</taxon>
        <taxon>Klenkia</taxon>
    </lineage>
</organism>
<dbReference type="InterPro" id="IPR046281">
    <property type="entry name" value="DUF6318"/>
</dbReference>
<reference evidence="3 4" key="1">
    <citation type="submission" date="2024-03" db="EMBL/GenBank/DDBJ databases">
        <title>Draft genome sequence of Klenkia sp. LSe6-5.</title>
        <authorList>
            <person name="Duangmal K."/>
            <person name="Chantavorakit T."/>
        </authorList>
    </citation>
    <scope>NUCLEOTIDE SEQUENCE [LARGE SCALE GENOMIC DNA]</scope>
    <source>
        <strain evidence="3 4">LSe6-5</strain>
    </source>
</reference>
<accession>A0ABU8DX46</accession>
<evidence type="ECO:0000313" key="3">
    <source>
        <dbReference type="EMBL" id="MEI4273384.1"/>
    </source>
</evidence>
<feature type="region of interest" description="Disordered" evidence="1">
    <location>
        <begin position="15"/>
        <end position="44"/>
    </location>
</feature>
<sequence>MTVVAVAGLALTGCSDPGTPSDTLPTAASTSAEPTLEPLGPADFPVPPEAREQTEAGAAAFVRYYIQLINRAQSDLDVQYLDSFSQGCETCAVLSQGLRSLAEQNFTVQGGAISIVSIAPPTLDGAQAEFVVSLAQDEFTVLDAAGAVQQALSAPAAEFPASGGLTEWSPQTSSWQMTQLTVG</sequence>
<dbReference type="EMBL" id="JBAPLU010000020">
    <property type="protein sequence ID" value="MEI4273384.1"/>
    <property type="molecule type" value="Genomic_DNA"/>
</dbReference>
<name>A0ABU8DX46_9ACTN</name>
<dbReference type="Pfam" id="PF19843">
    <property type="entry name" value="DUF6318"/>
    <property type="match status" value="1"/>
</dbReference>
<gene>
    <name evidence="3" type="ORF">TEK04_16810</name>
</gene>
<evidence type="ECO:0000259" key="2">
    <source>
        <dbReference type="Pfam" id="PF19843"/>
    </source>
</evidence>